<dbReference type="PROSITE" id="PS50009">
    <property type="entry name" value="RASGEF_CAT"/>
    <property type="match status" value="1"/>
</dbReference>
<dbReference type="Pfam" id="PF00617">
    <property type="entry name" value="RasGEF"/>
    <property type="match status" value="1"/>
</dbReference>
<dbReference type="InterPro" id="IPR008937">
    <property type="entry name" value="Ras-like_GEF"/>
</dbReference>
<reference evidence="4 5" key="1">
    <citation type="journal article" date="2019" name="Gigascience">
        <title>Whole-genome sequence of the oriental lung fluke Paragonimus westermani.</title>
        <authorList>
            <person name="Oey H."/>
            <person name="Zakrzewski M."/>
            <person name="Narain K."/>
            <person name="Devi K.R."/>
            <person name="Agatsuma T."/>
            <person name="Nawaratna S."/>
            <person name="Gobert G.N."/>
            <person name="Jones M.K."/>
            <person name="Ragan M.A."/>
            <person name="McManus D.P."/>
            <person name="Krause L."/>
        </authorList>
    </citation>
    <scope>NUCLEOTIDE SEQUENCE [LARGE SCALE GENOMIC DNA]</scope>
    <source>
        <strain evidence="4 5">IND2009</strain>
    </source>
</reference>
<dbReference type="PANTHER" id="PTHR23113">
    <property type="entry name" value="GUANINE NUCLEOTIDE EXCHANGE FACTOR"/>
    <property type="match status" value="1"/>
</dbReference>
<evidence type="ECO:0000256" key="2">
    <source>
        <dbReference type="PROSITE-ProRule" id="PRU00168"/>
    </source>
</evidence>
<evidence type="ECO:0000313" key="5">
    <source>
        <dbReference type="Proteomes" id="UP000324629"/>
    </source>
</evidence>
<evidence type="ECO:0000313" key="4">
    <source>
        <dbReference type="EMBL" id="KAA3672655.1"/>
    </source>
</evidence>
<keyword evidence="1 2" id="KW-0344">Guanine-nucleotide releasing factor</keyword>
<feature type="non-terminal residue" evidence="4">
    <location>
        <position position="99"/>
    </location>
</feature>
<dbReference type="InterPro" id="IPR001895">
    <property type="entry name" value="RASGEF_cat_dom"/>
</dbReference>
<sequence>MENIKNSKFYHPLSPEDDNISGLTYDVAIVDVTKTGPDAFAEFSSLKWNGKEKHLYAPNIVASTRWFNQINFWVQKEILKYSQLHKRTELLSFFIKLAK</sequence>
<feature type="domain" description="Ras-GEF" evidence="3">
    <location>
        <begin position="19"/>
        <end position="99"/>
    </location>
</feature>
<accession>A0A5J4NAX9</accession>
<dbReference type="InterPro" id="IPR036964">
    <property type="entry name" value="RASGEF_cat_dom_sf"/>
</dbReference>
<dbReference type="Proteomes" id="UP000324629">
    <property type="component" value="Unassembled WGS sequence"/>
</dbReference>
<name>A0A5J4NAX9_9TREM</name>
<dbReference type="SUPFAM" id="SSF48366">
    <property type="entry name" value="Ras GEF"/>
    <property type="match status" value="1"/>
</dbReference>
<evidence type="ECO:0000259" key="3">
    <source>
        <dbReference type="PROSITE" id="PS50009"/>
    </source>
</evidence>
<dbReference type="PANTHER" id="PTHR23113:SF167">
    <property type="entry name" value="RAS-SPECIFIC GUANINE NUCLEOTIDE-RELEASING FACTOR RALGPS1"/>
    <property type="match status" value="1"/>
</dbReference>
<dbReference type="EMBL" id="QNGE01004674">
    <property type="protein sequence ID" value="KAA3672655.1"/>
    <property type="molecule type" value="Genomic_DNA"/>
</dbReference>
<evidence type="ECO:0000256" key="1">
    <source>
        <dbReference type="ARBA" id="ARBA00022658"/>
    </source>
</evidence>
<dbReference type="Gene3D" id="1.10.840.10">
    <property type="entry name" value="Ras guanine-nucleotide exchange factors catalytic domain"/>
    <property type="match status" value="1"/>
</dbReference>
<comment type="caution">
    <text evidence="4">The sequence shown here is derived from an EMBL/GenBank/DDBJ whole genome shotgun (WGS) entry which is preliminary data.</text>
</comment>
<dbReference type="AlphaFoldDB" id="A0A5J4NAX9"/>
<dbReference type="GO" id="GO:0005085">
    <property type="term" value="F:guanyl-nucleotide exchange factor activity"/>
    <property type="evidence" value="ECO:0007669"/>
    <property type="project" value="UniProtKB-KW"/>
</dbReference>
<gene>
    <name evidence="4" type="ORF">DEA37_0007175</name>
</gene>
<dbReference type="InterPro" id="IPR023578">
    <property type="entry name" value="Ras_GEF_dom_sf"/>
</dbReference>
<dbReference type="GO" id="GO:0005886">
    <property type="term" value="C:plasma membrane"/>
    <property type="evidence" value="ECO:0007669"/>
    <property type="project" value="TreeGrafter"/>
</dbReference>
<dbReference type="GO" id="GO:0007265">
    <property type="term" value="P:Ras protein signal transduction"/>
    <property type="evidence" value="ECO:0007669"/>
    <property type="project" value="TreeGrafter"/>
</dbReference>
<protein>
    <recommendedName>
        <fullName evidence="3">Ras-GEF domain-containing protein</fullName>
    </recommendedName>
</protein>
<proteinExistence type="predicted"/>
<keyword evidence="5" id="KW-1185">Reference proteome</keyword>
<organism evidence="4 5">
    <name type="scientific">Paragonimus westermani</name>
    <dbReference type="NCBI Taxonomy" id="34504"/>
    <lineage>
        <taxon>Eukaryota</taxon>
        <taxon>Metazoa</taxon>
        <taxon>Spiralia</taxon>
        <taxon>Lophotrochozoa</taxon>
        <taxon>Platyhelminthes</taxon>
        <taxon>Trematoda</taxon>
        <taxon>Digenea</taxon>
        <taxon>Plagiorchiida</taxon>
        <taxon>Troglotremata</taxon>
        <taxon>Troglotrematidae</taxon>
        <taxon>Paragonimus</taxon>
    </lineage>
</organism>